<proteinExistence type="predicted"/>
<protein>
    <submittedName>
        <fullName evidence="1">Uncharacterized protein</fullName>
    </submittedName>
</protein>
<evidence type="ECO:0000313" key="2">
    <source>
        <dbReference type="Proteomes" id="UP000652013"/>
    </source>
</evidence>
<sequence>MGDGRKLRRWYGHAVHRATKHALDRRFPGQFDYSTSYGPDITDTKNGAKIEATTVGRLGECRVPATR</sequence>
<evidence type="ECO:0000313" key="1">
    <source>
        <dbReference type="EMBL" id="GIJ06497.1"/>
    </source>
</evidence>
<keyword evidence="2" id="KW-1185">Reference proteome</keyword>
<dbReference type="EMBL" id="BOOY01000042">
    <property type="protein sequence ID" value="GIJ06497.1"/>
    <property type="molecule type" value="Genomic_DNA"/>
</dbReference>
<reference evidence="1" key="1">
    <citation type="submission" date="2021-01" db="EMBL/GenBank/DDBJ databases">
        <title>Whole genome shotgun sequence of Spirilliplanes yamanashiensis NBRC 15828.</title>
        <authorList>
            <person name="Komaki H."/>
            <person name="Tamura T."/>
        </authorList>
    </citation>
    <scope>NUCLEOTIDE SEQUENCE</scope>
    <source>
        <strain evidence="1">NBRC 15828</strain>
    </source>
</reference>
<accession>A0A8J3YF21</accession>
<gene>
    <name evidence="1" type="ORF">Sya03_58490</name>
</gene>
<name>A0A8J3YF21_9ACTN</name>
<organism evidence="1 2">
    <name type="scientific">Spirilliplanes yamanashiensis</name>
    <dbReference type="NCBI Taxonomy" id="42233"/>
    <lineage>
        <taxon>Bacteria</taxon>
        <taxon>Bacillati</taxon>
        <taxon>Actinomycetota</taxon>
        <taxon>Actinomycetes</taxon>
        <taxon>Micromonosporales</taxon>
        <taxon>Micromonosporaceae</taxon>
        <taxon>Spirilliplanes</taxon>
    </lineage>
</organism>
<dbReference type="Proteomes" id="UP000652013">
    <property type="component" value="Unassembled WGS sequence"/>
</dbReference>
<comment type="caution">
    <text evidence="1">The sequence shown here is derived from an EMBL/GenBank/DDBJ whole genome shotgun (WGS) entry which is preliminary data.</text>
</comment>
<dbReference type="AlphaFoldDB" id="A0A8J3YF21"/>